<sequence>MDLHPALALRHDRAALRLRGAAFLQLVVEALEHAVNLRLRHSELTKLFAHGLVVLGERDRHGKRAGQQQ</sequence>
<evidence type="ECO:0000313" key="2">
    <source>
        <dbReference type="Proteomes" id="UP000179360"/>
    </source>
</evidence>
<dbReference type="AlphaFoldDB" id="A0A1F6TH18"/>
<accession>A0A1F6TH18</accession>
<evidence type="ECO:0000313" key="1">
    <source>
        <dbReference type="EMBL" id="OGI44376.1"/>
    </source>
</evidence>
<name>A0A1F6TH18_9PROT</name>
<protein>
    <submittedName>
        <fullName evidence="1">Uncharacterized protein</fullName>
    </submittedName>
</protein>
<dbReference type="EMBL" id="MFSY01000126">
    <property type="protein sequence ID" value="OGI44376.1"/>
    <property type="molecule type" value="Genomic_DNA"/>
</dbReference>
<organism evidence="1 2">
    <name type="scientific">Candidatus Muproteobacteria bacterium RIFCSPHIGHO2_01_FULL_65_16</name>
    <dbReference type="NCBI Taxonomy" id="1817764"/>
    <lineage>
        <taxon>Bacteria</taxon>
        <taxon>Pseudomonadati</taxon>
        <taxon>Pseudomonadota</taxon>
        <taxon>Candidatus Muproteobacteria</taxon>
    </lineage>
</organism>
<reference evidence="1 2" key="1">
    <citation type="journal article" date="2016" name="Nat. Commun.">
        <title>Thousands of microbial genomes shed light on interconnected biogeochemical processes in an aquifer system.</title>
        <authorList>
            <person name="Anantharaman K."/>
            <person name="Brown C.T."/>
            <person name="Hug L.A."/>
            <person name="Sharon I."/>
            <person name="Castelle C.J."/>
            <person name="Probst A.J."/>
            <person name="Thomas B.C."/>
            <person name="Singh A."/>
            <person name="Wilkins M.J."/>
            <person name="Karaoz U."/>
            <person name="Brodie E.L."/>
            <person name="Williams K.H."/>
            <person name="Hubbard S.S."/>
            <person name="Banfield J.F."/>
        </authorList>
    </citation>
    <scope>NUCLEOTIDE SEQUENCE [LARGE SCALE GENOMIC DNA]</scope>
</reference>
<dbReference type="Proteomes" id="UP000179360">
    <property type="component" value="Unassembled WGS sequence"/>
</dbReference>
<comment type="caution">
    <text evidence="1">The sequence shown here is derived from an EMBL/GenBank/DDBJ whole genome shotgun (WGS) entry which is preliminary data.</text>
</comment>
<proteinExistence type="predicted"/>
<gene>
    <name evidence="1" type="ORF">A2637_03480</name>
</gene>